<keyword evidence="5" id="KW-0804">Transcription</keyword>
<evidence type="ECO:0000256" key="8">
    <source>
        <dbReference type="SAM" id="MobiDB-lite"/>
    </source>
</evidence>
<dbReference type="GO" id="GO:0005829">
    <property type="term" value="C:cytosol"/>
    <property type="evidence" value="ECO:0007669"/>
    <property type="project" value="TreeGrafter"/>
</dbReference>
<dbReference type="SUPFAM" id="SSF46894">
    <property type="entry name" value="C-terminal effector domain of the bipartite response regulators"/>
    <property type="match status" value="1"/>
</dbReference>
<feature type="domain" description="Response regulatory" evidence="9">
    <location>
        <begin position="4"/>
        <end position="117"/>
    </location>
</feature>
<keyword evidence="3" id="KW-0805">Transcription regulation</keyword>
<evidence type="ECO:0000259" key="10">
    <source>
        <dbReference type="PROSITE" id="PS51755"/>
    </source>
</evidence>
<dbReference type="Gene3D" id="3.40.50.2300">
    <property type="match status" value="1"/>
</dbReference>
<dbReference type="SUPFAM" id="SSF52172">
    <property type="entry name" value="CheY-like"/>
    <property type="match status" value="1"/>
</dbReference>
<dbReference type="GO" id="GO:0006355">
    <property type="term" value="P:regulation of DNA-templated transcription"/>
    <property type="evidence" value="ECO:0007669"/>
    <property type="project" value="InterPro"/>
</dbReference>
<dbReference type="Proteomes" id="UP000207598">
    <property type="component" value="Unassembled WGS sequence"/>
</dbReference>
<feature type="compositionally biased region" description="Basic and acidic residues" evidence="8">
    <location>
        <begin position="249"/>
        <end position="265"/>
    </location>
</feature>
<dbReference type="InterPro" id="IPR001867">
    <property type="entry name" value="OmpR/PhoB-type_DNA-bd"/>
</dbReference>
<dbReference type="Gene3D" id="1.10.10.10">
    <property type="entry name" value="Winged helix-like DNA-binding domain superfamily/Winged helix DNA-binding domain"/>
    <property type="match status" value="1"/>
</dbReference>
<accession>A0A238L752</accession>
<dbReference type="InterPro" id="IPR016032">
    <property type="entry name" value="Sig_transdc_resp-reg_C-effctor"/>
</dbReference>
<dbReference type="Gene3D" id="6.10.250.690">
    <property type="match status" value="1"/>
</dbReference>
<dbReference type="GO" id="GO:0032993">
    <property type="term" value="C:protein-DNA complex"/>
    <property type="evidence" value="ECO:0007669"/>
    <property type="project" value="TreeGrafter"/>
</dbReference>
<feature type="domain" description="OmpR/PhoB-type" evidence="10">
    <location>
        <begin position="133"/>
        <end position="235"/>
    </location>
</feature>
<dbReference type="OrthoDB" id="9802426at2"/>
<dbReference type="SMART" id="SM00448">
    <property type="entry name" value="REC"/>
    <property type="match status" value="1"/>
</dbReference>
<keyword evidence="2" id="KW-0902">Two-component regulatory system</keyword>
<dbReference type="SMART" id="SM00862">
    <property type="entry name" value="Trans_reg_C"/>
    <property type="match status" value="1"/>
</dbReference>
<dbReference type="PANTHER" id="PTHR48111">
    <property type="entry name" value="REGULATOR OF RPOS"/>
    <property type="match status" value="1"/>
</dbReference>
<dbReference type="PROSITE" id="PS51755">
    <property type="entry name" value="OMPR_PHOB"/>
    <property type="match status" value="1"/>
</dbReference>
<dbReference type="PROSITE" id="PS50110">
    <property type="entry name" value="RESPONSE_REGULATORY"/>
    <property type="match status" value="1"/>
</dbReference>
<dbReference type="Pfam" id="PF00072">
    <property type="entry name" value="Response_reg"/>
    <property type="match status" value="1"/>
</dbReference>
<evidence type="ECO:0000256" key="7">
    <source>
        <dbReference type="PROSITE-ProRule" id="PRU01091"/>
    </source>
</evidence>
<dbReference type="AlphaFoldDB" id="A0A238L752"/>
<dbReference type="GO" id="GO:0000156">
    <property type="term" value="F:phosphorelay response regulator activity"/>
    <property type="evidence" value="ECO:0007669"/>
    <property type="project" value="TreeGrafter"/>
</dbReference>
<dbReference type="InterPro" id="IPR001789">
    <property type="entry name" value="Sig_transdc_resp-reg_receiver"/>
</dbReference>
<keyword evidence="12" id="KW-1185">Reference proteome</keyword>
<dbReference type="Pfam" id="PF00486">
    <property type="entry name" value="Trans_reg_C"/>
    <property type="match status" value="1"/>
</dbReference>
<feature type="region of interest" description="Disordered" evidence="8">
    <location>
        <begin position="249"/>
        <end position="273"/>
    </location>
</feature>
<evidence type="ECO:0000259" key="9">
    <source>
        <dbReference type="PROSITE" id="PS50110"/>
    </source>
</evidence>
<dbReference type="PANTHER" id="PTHR48111:SF4">
    <property type="entry name" value="DNA-BINDING DUAL TRANSCRIPTIONAL REGULATOR OMPR"/>
    <property type="match status" value="1"/>
</dbReference>
<evidence type="ECO:0000256" key="6">
    <source>
        <dbReference type="PROSITE-ProRule" id="PRU00169"/>
    </source>
</evidence>
<keyword evidence="4 7" id="KW-0238">DNA-binding</keyword>
<evidence type="ECO:0000313" key="12">
    <source>
        <dbReference type="Proteomes" id="UP000207598"/>
    </source>
</evidence>
<organism evidence="11 12">
    <name type="scientific">Maliponia aquimaris</name>
    <dbReference type="NCBI Taxonomy" id="1673631"/>
    <lineage>
        <taxon>Bacteria</taxon>
        <taxon>Pseudomonadati</taxon>
        <taxon>Pseudomonadota</taxon>
        <taxon>Alphaproteobacteria</taxon>
        <taxon>Rhodobacterales</taxon>
        <taxon>Paracoccaceae</taxon>
        <taxon>Maliponia</taxon>
    </lineage>
</organism>
<name>A0A238L752_9RHOB</name>
<sequence length="273" mass="29680">MSKHVLTIDDDRQITEFLQRVLSKRGSRVAAVGSGTQMGLLMAHVEFDPVIPDAGLPEIDGFRVTRGLRGASAVPIIMLTVRNAFHGTITGREVGSDDHVAQPFDPREQLARMRAALRQAESVVPVSMAWGKARQVSFSGFLLQLDTRKATARGGKEVPLNSSEYPLLTALVQKAGEVVTRTQLMDQLNSGAIHATDRAVDAHVARVRCKFALAGGRGRPDQDRARPGLLPGIRRAGRHGMTWRACSDRPRAAMRHDEAAPDRARPLTSADGM</sequence>
<evidence type="ECO:0000256" key="4">
    <source>
        <dbReference type="ARBA" id="ARBA00023125"/>
    </source>
</evidence>
<dbReference type="CDD" id="cd00383">
    <property type="entry name" value="trans_reg_C"/>
    <property type="match status" value="1"/>
</dbReference>
<dbReference type="EMBL" id="FXYF01000044">
    <property type="protein sequence ID" value="SMX50933.1"/>
    <property type="molecule type" value="Genomic_DNA"/>
</dbReference>
<evidence type="ECO:0000256" key="5">
    <source>
        <dbReference type="ARBA" id="ARBA00023163"/>
    </source>
</evidence>
<evidence type="ECO:0000256" key="1">
    <source>
        <dbReference type="ARBA" id="ARBA00022553"/>
    </source>
</evidence>
<dbReference type="RefSeq" id="WP_094023830.1">
    <property type="nucleotide sequence ID" value="NZ_FXYF01000044.1"/>
</dbReference>
<gene>
    <name evidence="11" type="primary">ompR_5</name>
    <name evidence="11" type="ORF">MAA8898_05140</name>
</gene>
<feature type="modified residue" description="4-aspartylphosphate" evidence="6">
    <location>
        <position position="53"/>
    </location>
</feature>
<reference evidence="11 12" key="1">
    <citation type="submission" date="2017-05" db="EMBL/GenBank/DDBJ databases">
        <authorList>
            <person name="Song R."/>
            <person name="Chenine A.L."/>
            <person name="Ruprecht R.M."/>
        </authorList>
    </citation>
    <scope>NUCLEOTIDE SEQUENCE [LARGE SCALE GENOMIC DNA]</scope>
    <source>
        <strain evidence="11 12">CECT 8898</strain>
    </source>
</reference>
<evidence type="ECO:0000256" key="3">
    <source>
        <dbReference type="ARBA" id="ARBA00023015"/>
    </source>
</evidence>
<protein>
    <submittedName>
        <fullName evidence="11">Transcriptional regulatory protein OmpR</fullName>
    </submittedName>
</protein>
<dbReference type="InterPro" id="IPR011006">
    <property type="entry name" value="CheY-like_superfamily"/>
</dbReference>
<dbReference type="GO" id="GO:0000976">
    <property type="term" value="F:transcription cis-regulatory region binding"/>
    <property type="evidence" value="ECO:0007669"/>
    <property type="project" value="TreeGrafter"/>
</dbReference>
<dbReference type="InterPro" id="IPR036388">
    <property type="entry name" value="WH-like_DNA-bd_sf"/>
</dbReference>
<evidence type="ECO:0000313" key="11">
    <source>
        <dbReference type="EMBL" id="SMX50933.1"/>
    </source>
</evidence>
<keyword evidence="1 6" id="KW-0597">Phosphoprotein</keyword>
<dbReference type="InterPro" id="IPR039420">
    <property type="entry name" value="WalR-like"/>
</dbReference>
<feature type="DNA-binding region" description="OmpR/PhoB-type" evidence="7">
    <location>
        <begin position="133"/>
        <end position="235"/>
    </location>
</feature>
<evidence type="ECO:0000256" key="2">
    <source>
        <dbReference type="ARBA" id="ARBA00023012"/>
    </source>
</evidence>
<proteinExistence type="predicted"/>